<keyword evidence="2" id="KW-1185">Reference proteome</keyword>
<dbReference type="EMBL" id="KN848890">
    <property type="protein sequence ID" value="KIR68506.1"/>
    <property type="molecule type" value="Genomic_DNA"/>
</dbReference>
<reference evidence="1 2" key="1">
    <citation type="submission" date="2015-01" db="EMBL/GenBank/DDBJ databases">
        <title>The Genome Sequence of Cryptococcus gattii CA1873.</title>
        <authorList>
            <consortium name="The Broad Institute Genomics Platform"/>
            <person name="Cuomo C."/>
            <person name="Litvintseva A."/>
            <person name="Chen Y."/>
            <person name="Heitman J."/>
            <person name="Sun S."/>
            <person name="Springer D."/>
            <person name="Dromer F."/>
            <person name="Young S."/>
            <person name="Zeng Q."/>
            <person name="Gargeya S."/>
            <person name="Abouelleil A."/>
            <person name="Alvarado L."/>
            <person name="Chapman S.B."/>
            <person name="Gainer-Dewar J."/>
            <person name="Goldberg J."/>
            <person name="Griggs A."/>
            <person name="Gujja S."/>
            <person name="Hansen M."/>
            <person name="Howarth C."/>
            <person name="Imamovic A."/>
            <person name="Larimer J."/>
            <person name="Murphy C."/>
            <person name="Naylor J."/>
            <person name="Pearson M."/>
            <person name="Priest M."/>
            <person name="Roberts A."/>
            <person name="Saif S."/>
            <person name="Shea T."/>
            <person name="Sykes S."/>
            <person name="Wortman J."/>
            <person name="Nusbaum C."/>
            <person name="Birren B."/>
        </authorList>
    </citation>
    <scope>NUCLEOTIDE SEQUENCE [LARGE SCALE GENOMIC DNA]</scope>
    <source>
        <strain evidence="1 2">CA1873</strain>
    </source>
</reference>
<sequence length="98" mass="10910">MERNSSLMSLNAHSTWKKGRSKVFNLALLPLRPVLAALRDLVSSTVNSRDGNGQTPSRRHLSRLVLADSPPGRITCRNGRCQNRWGLVLPHVVVRVIC</sequence>
<protein>
    <submittedName>
        <fullName evidence="1">Uncharacterized protein</fullName>
    </submittedName>
</protein>
<evidence type="ECO:0000313" key="2">
    <source>
        <dbReference type="Proteomes" id="UP000053800"/>
    </source>
</evidence>
<gene>
    <name evidence="1" type="ORF">I314_00925</name>
</gene>
<name>A0ABR5BH35_CRYGA</name>
<dbReference type="Proteomes" id="UP000053800">
    <property type="component" value="Unassembled WGS sequence"/>
</dbReference>
<accession>A0ABR5BH35</accession>
<evidence type="ECO:0000313" key="1">
    <source>
        <dbReference type="EMBL" id="KIR68506.1"/>
    </source>
</evidence>
<organism evidence="1 2">
    <name type="scientific">Cryptococcus bacillisporus CA1873</name>
    <dbReference type="NCBI Taxonomy" id="1296111"/>
    <lineage>
        <taxon>Eukaryota</taxon>
        <taxon>Fungi</taxon>
        <taxon>Dikarya</taxon>
        <taxon>Basidiomycota</taxon>
        <taxon>Agaricomycotina</taxon>
        <taxon>Tremellomycetes</taxon>
        <taxon>Tremellales</taxon>
        <taxon>Cryptococcaceae</taxon>
        <taxon>Cryptococcus</taxon>
        <taxon>Cryptococcus gattii species complex</taxon>
    </lineage>
</organism>
<proteinExistence type="predicted"/>